<keyword evidence="2" id="KW-0732">Signal</keyword>
<evidence type="ECO:0000256" key="2">
    <source>
        <dbReference type="SAM" id="SignalP"/>
    </source>
</evidence>
<evidence type="ECO:0000256" key="1">
    <source>
        <dbReference type="ARBA" id="ARBA00006987"/>
    </source>
</evidence>
<dbReference type="PANTHER" id="PTHR42928:SF5">
    <property type="entry name" value="BLR1237 PROTEIN"/>
    <property type="match status" value="1"/>
</dbReference>
<dbReference type="RefSeq" id="WP_095744369.1">
    <property type="nucleotide sequence ID" value="NZ_CP023284.1"/>
</dbReference>
<dbReference type="Proteomes" id="UP000217154">
    <property type="component" value="Chromosome"/>
</dbReference>
<dbReference type="KEGG" id="vbo:CKY39_10325"/>
<accession>A0A250DGS1</accession>
<dbReference type="PANTHER" id="PTHR42928">
    <property type="entry name" value="TRICARBOXYLATE-BINDING PROTEIN"/>
    <property type="match status" value="1"/>
</dbReference>
<dbReference type="SUPFAM" id="SSF53850">
    <property type="entry name" value="Periplasmic binding protein-like II"/>
    <property type="match status" value="1"/>
</dbReference>
<evidence type="ECO:0000313" key="4">
    <source>
        <dbReference type="Proteomes" id="UP000217154"/>
    </source>
</evidence>
<dbReference type="PIRSF" id="PIRSF017082">
    <property type="entry name" value="YflP"/>
    <property type="match status" value="1"/>
</dbReference>
<dbReference type="Gene3D" id="3.40.190.150">
    <property type="entry name" value="Bordetella uptake gene, domain 1"/>
    <property type="match status" value="1"/>
</dbReference>
<dbReference type="InterPro" id="IPR005064">
    <property type="entry name" value="BUG"/>
</dbReference>
<dbReference type="AlphaFoldDB" id="A0A250DGS1"/>
<keyword evidence="3" id="KW-0675">Receptor</keyword>
<comment type="similarity">
    <text evidence="1">Belongs to the UPF0065 (bug) family.</text>
</comment>
<organism evidence="3 4">
    <name type="scientific">Variovorax boronicumulans</name>
    <dbReference type="NCBI Taxonomy" id="436515"/>
    <lineage>
        <taxon>Bacteria</taxon>
        <taxon>Pseudomonadati</taxon>
        <taxon>Pseudomonadota</taxon>
        <taxon>Betaproteobacteria</taxon>
        <taxon>Burkholderiales</taxon>
        <taxon>Comamonadaceae</taxon>
        <taxon>Variovorax</taxon>
    </lineage>
</organism>
<dbReference type="CDD" id="cd07012">
    <property type="entry name" value="PBP2_Bug_TTT"/>
    <property type="match status" value="1"/>
</dbReference>
<feature type="signal peptide" evidence="2">
    <location>
        <begin position="1"/>
        <end position="21"/>
    </location>
</feature>
<proteinExistence type="inferred from homology"/>
<name>A0A250DGS1_9BURK</name>
<dbReference type="Gene3D" id="3.40.190.10">
    <property type="entry name" value="Periplasmic binding protein-like II"/>
    <property type="match status" value="1"/>
</dbReference>
<dbReference type="EMBL" id="CP023284">
    <property type="protein sequence ID" value="ATA53568.1"/>
    <property type="molecule type" value="Genomic_DNA"/>
</dbReference>
<reference evidence="3 4" key="1">
    <citation type="submission" date="2017-09" db="EMBL/GenBank/DDBJ databases">
        <title>The diverse metabolic capabilities of V. boronicumulans make it an excellent choice for continued studies on novel biodegradation.</title>
        <authorList>
            <person name="Sun S."/>
        </authorList>
    </citation>
    <scope>NUCLEOTIDE SEQUENCE [LARGE SCALE GENOMIC DNA]</scope>
    <source>
        <strain evidence="3 4">J1</strain>
    </source>
</reference>
<dbReference type="InterPro" id="IPR042100">
    <property type="entry name" value="Bug_dom1"/>
</dbReference>
<sequence length="326" mass="34111">MKSIPSLIGAAAVGLTLNALAGVAFAEPAYPCQVVKLVSPYPPGGTTDILARMVAPGLAKELGTNVIVDNKGGASSNIGTEFVSAAAPDGCTLLLGNNTGVVINRNLYKLRLDPIKSLAPVVEVASVPLVLYVNATESAKTLDQLVAAVKAKPGKYSFASGGSGSPQHLMGELLKLEMNLDMTHIPYRGQAPAMADVIAGQVPVAFETTTAIASQLGGGRIRALATTGSARSKNLPDVPTMKELGHPNFVIENWYGIFAPAKTPTALVARLNRDLRKVLKSAEASKSLADMGSRDVSGTSEQFAQFIDKELPYWESLVKRSGAKVD</sequence>
<dbReference type="Pfam" id="PF03401">
    <property type="entry name" value="TctC"/>
    <property type="match status" value="1"/>
</dbReference>
<gene>
    <name evidence="3" type="ORF">CKY39_10325</name>
</gene>
<feature type="chain" id="PRO_5012896851" evidence="2">
    <location>
        <begin position="22"/>
        <end position="326"/>
    </location>
</feature>
<protein>
    <submittedName>
        <fullName evidence="3">Tricarboxylate-binding receptor</fullName>
    </submittedName>
</protein>
<evidence type="ECO:0000313" key="3">
    <source>
        <dbReference type="EMBL" id="ATA53568.1"/>
    </source>
</evidence>